<accession>A0A1E5RNW1</accession>
<keyword evidence="3" id="KW-0271">Exosome</keyword>
<dbReference type="PANTHER" id="PTHR12686:SF8">
    <property type="entry name" value="EXOSOME COMPLEX COMPONENT CSL4"/>
    <property type="match status" value="1"/>
</dbReference>
<feature type="domain" description="Exosome complex component CSL4 N-terminal" evidence="6">
    <location>
        <begin position="13"/>
        <end position="68"/>
    </location>
</feature>
<dbReference type="GO" id="GO:0003723">
    <property type="term" value="F:RNA binding"/>
    <property type="evidence" value="ECO:0007669"/>
    <property type="project" value="InterPro"/>
</dbReference>
<protein>
    <submittedName>
        <fullName evidence="7">Exosome complex component CSL4</fullName>
    </submittedName>
</protein>
<dbReference type="GO" id="GO:0005737">
    <property type="term" value="C:cytoplasm"/>
    <property type="evidence" value="ECO:0007669"/>
    <property type="project" value="TreeGrafter"/>
</dbReference>
<evidence type="ECO:0000259" key="5">
    <source>
        <dbReference type="Pfam" id="PF10447"/>
    </source>
</evidence>
<dbReference type="InParanoid" id="A0A1E5RNW1"/>
<organism evidence="7 8">
    <name type="scientific">Hanseniaspora osmophila</name>
    <dbReference type="NCBI Taxonomy" id="56408"/>
    <lineage>
        <taxon>Eukaryota</taxon>
        <taxon>Fungi</taxon>
        <taxon>Dikarya</taxon>
        <taxon>Ascomycota</taxon>
        <taxon>Saccharomycotina</taxon>
        <taxon>Saccharomycetes</taxon>
        <taxon>Saccharomycodales</taxon>
        <taxon>Saccharomycodaceae</taxon>
        <taxon>Hanseniaspora</taxon>
    </lineage>
</organism>
<comment type="caution">
    <text evidence="7">The sequence shown here is derived from an EMBL/GenBank/DDBJ whole genome shotgun (WGS) entry which is preliminary data.</text>
</comment>
<dbReference type="InterPro" id="IPR039771">
    <property type="entry name" value="Csl4"/>
</dbReference>
<reference evidence="8" key="1">
    <citation type="journal article" date="2016" name="Genome Announc.">
        <title>Genome sequences of three species of Hanseniaspora isolated from spontaneous wine fermentations.</title>
        <authorList>
            <person name="Sternes P.R."/>
            <person name="Lee D."/>
            <person name="Kutyna D.R."/>
            <person name="Borneman A.R."/>
        </authorList>
    </citation>
    <scope>NUCLEOTIDE SEQUENCE [LARGE SCALE GENOMIC DNA]</scope>
    <source>
        <strain evidence="8">AWRI3579</strain>
    </source>
</reference>
<feature type="region of interest" description="Disordered" evidence="4">
    <location>
        <begin position="75"/>
        <end position="98"/>
    </location>
</feature>
<dbReference type="Gene3D" id="2.40.50.140">
    <property type="entry name" value="Nucleic acid-binding proteins"/>
    <property type="match status" value="1"/>
</dbReference>
<evidence type="ECO:0000256" key="2">
    <source>
        <dbReference type="ARBA" id="ARBA00022490"/>
    </source>
</evidence>
<evidence type="ECO:0000259" key="6">
    <source>
        <dbReference type="Pfam" id="PF21551"/>
    </source>
</evidence>
<keyword evidence="2" id="KW-0963">Cytoplasm</keyword>
<dbReference type="STRING" id="56408.A0A1E5RNW1"/>
<dbReference type="Pfam" id="PF21551">
    <property type="entry name" value="CSL4_N"/>
    <property type="match status" value="1"/>
</dbReference>
<dbReference type="Pfam" id="PF10447">
    <property type="entry name" value="EXOSC1"/>
    <property type="match status" value="1"/>
</dbReference>
<name>A0A1E5RNW1_9ASCO</name>
<dbReference type="InterPro" id="IPR019495">
    <property type="entry name" value="EXOSC1_C"/>
</dbReference>
<dbReference type="PANTHER" id="PTHR12686">
    <property type="entry name" value="3'-5' EXORIBONUCLEASE CSL4-RELATED"/>
    <property type="match status" value="1"/>
</dbReference>
<dbReference type="SUPFAM" id="SSF50249">
    <property type="entry name" value="Nucleic acid-binding proteins"/>
    <property type="match status" value="1"/>
</dbReference>
<dbReference type="InterPro" id="IPR048626">
    <property type="entry name" value="CSL4_N"/>
</dbReference>
<dbReference type="Gene3D" id="2.40.50.880">
    <property type="match status" value="1"/>
</dbReference>
<proteinExistence type="predicted"/>
<gene>
    <name evidence="7" type="ORF">AWRI3579_g583</name>
</gene>
<evidence type="ECO:0000256" key="1">
    <source>
        <dbReference type="ARBA" id="ARBA00004604"/>
    </source>
</evidence>
<dbReference type="GO" id="GO:0000176">
    <property type="term" value="C:nuclear exosome (RNase complex)"/>
    <property type="evidence" value="ECO:0007669"/>
    <property type="project" value="TreeGrafter"/>
</dbReference>
<dbReference type="GO" id="GO:0006396">
    <property type="term" value="P:RNA processing"/>
    <property type="evidence" value="ECO:0007669"/>
    <property type="project" value="InterPro"/>
</dbReference>
<keyword evidence="8" id="KW-1185">Reference proteome</keyword>
<dbReference type="OrthoDB" id="440760at2759"/>
<dbReference type="FunCoup" id="A0A1E5RNW1">
    <property type="interactions" value="339"/>
</dbReference>
<evidence type="ECO:0000256" key="3">
    <source>
        <dbReference type="ARBA" id="ARBA00022835"/>
    </source>
</evidence>
<dbReference type="EMBL" id="LPNM01000005">
    <property type="protein sequence ID" value="OEJ88566.1"/>
    <property type="molecule type" value="Genomic_DNA"/>
</dbReference>
<evidence type="ECO:0000313" key="8">
    <source>
        <dbReference type="Proteomes" id="UP000095728"/>
    </source>
</evidence>
<dbReference type="AlphaFoldDB" id="A0A1E5RNW1"/>
<comment type="subcellular location">
    <subcellularLocation>
        <location evidence="1">Nucleus</location>
        <location evidence="1">Nucleolus</location>
    </subcellularLocation>
</comment>
<sequence length="294" mass="31823">MFDTSKYTGKVLPGDLICPVFDLDTEDTKVLYEFLSGHGSILDTYTAPNGQSYNVLVASLKGFIEFKELLAPEEDMEDGFEQDPENKNEKTHNASKKNSDRIVKKYTVNVVGHDPSLQSCVSTEQVNNDFSNNLPKENDIVLCKITKITQQRANAEILAVENRPCVADSGLGTNGSVLSSVTGGSGAVTFSISQVSSDVGETFKAVIRSQDVRATDRDSVVMTDCFCPGDIVRCKVLSLGDGTNYYLTTAQNDLGVVFAKSLGGAGELLYAVDWKTMVAPTSGVEETRKVAKPF</sequence>
<feature type="domain" description="Exosome complex component CSL4 C-terminal" evidence="5">
    <location>
        <begin position="134"/>
        <end position="239"/>
    </location>
</feature>
<dbReference type="Proteomes" id="UP000095728">
    <property type="component" value="Unassembled WGS sequence"/>
</dbReference>
<evidence type="ECO:0000313" key="7">
    <source>
        <dbReference type="EMBL" id="OEJ88566.1"/>
    </source>
</evidence>
<feature type="compositionally biased region" description="Basic and acidic residues" evidence="4">
    <location>
        <begin position="84"/>
        <end position="98"/>
    </location>
</feature>
<evidence type="ECO:0000256" key="4">
    <source>
        <dbReference type="SAM" id="MobiDB-lite"/>
    </source>
</evidence>
<dbReference type="InterPro" id="IPR012340">
    <property type="entry name" value="NA-bd_OB-fold"/>
</dbReference>
<dbReference type="GO" id="GO:0005730">
    <property type="term" value="C:nucleolus"/>
    <property type="evidence" value="ECO:0007669"/>
    <property type="project" value="UniProtKB-SubCell"/>
</dbReference>